<organism evidence="6 7">
    <name type="scientific">Tindallia magadiensis</name>
    <dbReference type="NCBI Taxonomy" id="69895"/>
    <lineage>
        <taxon>Bacteria</taxon>
        <taxon>Bacillati</taxon>
        <taxon>Bacillota</taxon>
        <taxon>Clostridia</taxon>
        <taxon>Peptostreptococcales</taxon>
        <taxon>Tindalliaceae</taxon>
        <taxon>Tindallia</taxon>
    </lineage>
</organism>
<dbReference type="InterPro" id="IPR015421">
    <property type="entry name" value="PyrdxlP-dep_Trfase_major"/>
</dbReference>
<comment type="similarity">
    <text evidence="2 5">Belongs to the DegT/DnrJ/EryC1 family.</text>
</comment>
<gene>
    <name evidence="6" type="ORF">SAMN05192551_103127</name>
</gene>
<name>A0A1I3D307_9FIRM</name>
<dbReference type="InterPro" id="IPR015424">
    <property type="entry name" value="PyrdxlP-dep_Trfase"/>
</dbReference>
<feature type="modified residue" description="N6-(pyridoxal phosphate)lysine" evidence="4">
    <location>
        <position position="197"/>
    </location>
</feature>
<dbReference type="PIRSF" id="PIRSF000390">
    <property type="entry name" value="PLP_StrS"/>
    <property type="match status" value="1"/>
</dbReference>
<dbReference type="RefSeq" id="WP_093371098.1">
    <property type="nucleotide sequence ID" value="NZ_FOQA01000003.1"/>
</dbReference>
<dbReference type="SUPFAM" id="SSF53383">
    <property type="entry name" value="PLP-dependent transferases"/>
    <property type="match status" value="1"/>
</dbReference>
<feature type="active site" description="Proton acceptor" evidence="3">
    <location>
        <position position="197"/>
    </location>
</feature>
<dbReference type="CDD" id="cd00616">
    <property type="entry name" value="AHBA_syn"/>
    <property type="match status" value="1"/>
</dbReference>
<dbReference type="GO" id="GO:0008483">
    <property type="term" value="F:transaminase activity"/>
    <property type="evidence" value="ECO:0007669"/>
    <property type="project" value="TreeGrafter"/>
</dbReference>
<evidence type="ECO:0000256" key="3">
    <source>
        <dbReference type="PIRSR" id="PIRSR000390-1"/>
    </source>
</evidence>
<proteinExistence type="inferred from homology"/>
<dbReference type="Gene3D" id="3.90.1150.10">
    <property type="entry name" value="Aspartate Aminotransferase, domain 1"/>
    <property type="match status" value="1"/>
</dbReference>
<reference evidence="7" key="1">
    <citation type="submission" date="2016-10" db="EMBL/GenBank/DDBJ databases">
        <authorList>
            <person name="Varghese N."/>
            <person name="Submissions S."/>
        </authorList>
    </citation>
    <scope>NUCLEOTIDE SEQUENCE [LARGE SCALE GENOMIC DNA]</scope>
    <source>
        <strain evidence="7">Z-7934</strain>
    </source>
</reference>
<dbReference type="OrthoDB" id="9810913at2"/>
<evidence type="ECO:0000256" key="1">
    <source>
        <dbReference type="ARBA" id="ARBA00022898"/>
    </source>
</evidence>
<evidence type="ECO:0000256" key="5">
    <source>
        <dbReference type="RuleBase" id="RU004508"/>
    </source>
</evidence>
<dbReference type="STRING" id="69895.SAMN05192551_103127"/>
<dbReference type="PANTHER" id="PTHR30244">
    <property type="entry name" value="TRANSAMINASE"/>
    <property type="match status" value="1"/>
</dbReference>
<dbReference type="EMBL" id="FOQA01000003">
    <property type="protein sequence ID" value="SFH81056.1"/>
    <property type="molecule type" value="Genomic_DNA"/>
</dbReference>
<dbReference type="AlphaFoldDB" id="A0A1I3D307"/>
<accession>A0A1I3D307</accession>
<dbReference type="GO" id="GO:0030170">
    <property type="term" value="F:pyridoxal phosphate binding"/>
    <property type="evidence" value="ECO:0007669"/>
    <property type="project" value="UniProtKB-ARBA"/>
</dbReference>
<dbReference type="GO" id="GO:0000271">
    <property type="term" value="P:polysaccharide biosynthetic process"/>
    <property type="evidence" value="ECO:0007669"/>
    <property type="project" value="TreeGrafter"/>
</dbReference>
<dbReference type="Pfam" id="PF01041">
    <property type="entry name" value="DegT_DnrJ_EryC1"/>
    <property type="match status" value="1"/>
</dbReference>
<evidence type="ECO:0000313" key="6">
    <source>
        <dbReference type="EMBL" id="SFH81056.1"/>
    </source>
</evidence>
<keyword evidence="1 4" id="KW-0663">Pyridoxal phosphate</keyword>
<evidence type="ECO:0000256" key="4">
    <source>
        <dbReference type="PIRSR" id="PIRSR000390-2"/>
    </source>
</evidence>
<dbReference type="Gene3D" id="3.40.640.10">
    <property type="entry name" value="Type I PLP-dependent aspartate aminotransferase-like (Major domain)"/>
    <property type="match status" value="1"/>
</dbReference>
<dbReference type="InterPro" id="IPR000653">
    <property type="entry name" value="DegT/StrS_aminotransferase"/>
</dbReference>
<dbReference type="InterPro" id="IPR015422">
    <property type="entry name" value="PyrdxlP-dep_Trfase_small"/>
</dbReference>
<evidence type="ECO:0000313" key="7">
    <source>
        <dbReference type="Proteomes" id="UP000199287"/>
    </source>
</evidence>
<sequence>MNIPLLDLKAQYSQIREEVQAAINEVMESQHFILGPKVQELEEAIASYSQTKYALGVSSGTDALLLALMALEVGKDDIVITTPYSFFATAGCVARLGAIPKFVDIDEKTFNIDPEQLKTMLNSLTPDEHKRLKAVIPVHLFGQMADMEKILPICQEHNVPIIEDAAQAIGSECLLNGQVKRAGSIGAIGCFSFFPSKNLGGIGDGGMVVTNDPVLYEKMKIMRVHGSSPKYYHKFIGGNFRLDAIQAAVLLVKLQYLDTWTAQRQQHAKAYRTLLENNASVQLPPCIHDETNAPKHHHIYNQFCIRTEKRDELKNHLQENGIATEIYYPLPLHMQECFRYLGHRKGDFPKTEKAAATSLALPVFPELTKAQMEETVKVIHQFTS</sequence>
<dbReference type="Proteomes" id="UP000199287">
    <property type="component" value="Unassembled WGS sequence"/>
</dbReference>
<dbReference type="FunFam" id="3.40.640.10:FF:000089">
    <property type="entry name" value="Aminotransferase, DegT/DnrJ/EryC1/StrS family"/>
    <property type="match status" value="1"/>
</dbReference>
<evidence type="ECO:0000256" key="2">
    <source>
        <dbReference type="ARBA" id="ARBA00037999"/>
    </source>
</evidence>
<dbReference type="PANTHER" id="PTHR30244:SF36">
    <property type="entry name" value="3-OXO-GLUCOSE-6-PHOSPHATE:GLUTAMATE AMINOTRANSFERASE"/>
    <property type="match status" value="1"/>
</dbReference>
<protein>
    <submittedName>
        <fullName evidence="6">dTDP-4-amino-4,6-dideoxygalactose transaminase</fullName>
    </submittedName>
</protein>
<keyword evidence="7" id="KW-1185">Reference proteome</keyword>